<evidence type="ECO:0000256" key="1">
    <source>
        <dbReference type="ARBA" id="ARBA00004123"/>
    </source>
</evidence>
<keyword evidence="3" id="KW-0863">Zinc-finger</keyword>
<organism evidence="6 7">
    <name type="scientific">Cylicostephanus goldi</name>
    <name type="common">Nematode worm</name>
    <dbReference type="NCBI Taxonomy" id="71465"/>
    <lineage>
        <taxon>Eukaryota</taxon>
        <taxon>Metazoa</taxon>
        <taxon>Ecdysozoa</taxon>
        <taxon>Nematoda</taxon>
        <taxon>Chromadorea</taxon>
        <taxon>Rhabditida</taxon>
        <taxon>Rhabditina</taxon>
        <taxon>Rhabditomorpha</taxon>
        <taxon>Strongyloidea</taxon>
        <taxon>Strongylidae</taxon>
        <taxon>Cylicostephanus</taxon>
    </lineage>
</organism>
<accession>A0A3P7N169</accession>
<keyword evidence="2" id="KW-0479">Metal-binding</keyword>
<dbReference type="EMBL" id="UYRV01128239">
    <property type="protein sequence ID" value="VDN36015.1"/>
    <property type="molecule type" value="Genomic_DNA"/>
</dbReference>
<protein>
    <submittedName>
        <fullName evidence="6">Uncharacterized protein</fullName>
    </submittedName>
</protein>
<dbReference type="AlphaFoldDB" id="A0A3P7N169"/>
<evidence type="ECO:0000256" key="2">
    <source>
        <dbReference type="ARBA" id="ARBA00022723"/>
    </source>
</evidence>
<dbReference type="InterPro" id="IPR012337">
    <property type="entry name" value="RNaseH-like_sf"/>
</dbReference>
<proteinExistence type="predicted"/>
<dbReference type="OrthoDB" id="5845375at2759"/>
<evidence type="ECO:0000256" key="4">
    <source>
        <dbReference type="ARBA" id="ARBA00022833"/>
    </source>
</evidence>
<dbReference type="InterPro" id="IPR052035">
    <property type="entry name" value="ZnF_BED_domain_contain"/>
</dbReference>
<keyword evidence="5" id="KW-0539">Nucleus</keyword>
<comment type="subcellular location">
    <subcellularLocation>
        <location evidence="1">Nucleus</location>
    </subcellularLocation>
</comment>
<evidence type="ECO:0000256" key="5">
    <source>
        <dbReference type="ARBA" id="ARBA00023242"/>
    </source>
</evidence>
<dbReference type="PANTHER" id="PTHR46481:SF10">
    <property type="entry name" value="ZINC FINGER BED DOMAIN-CONTAINING PROTEIN 39"/>
    <property type="match status" value="1"/>
</dbReference>
<sequence length="190" mass="21436">MNGTAMSETVVSCLRKLDVDLSRIGTIVANEIRPLQELALYLRTKFVPCAANTMSLVVGETLSTEPCASTIGRLRFLISEFQRNKGAKMHLRSRQRECKLLEVTPNVDTPDRWITTYSMICDFLVTLPVFTELMARMNLPQLQEGDIHFLEALRTFLEPFYSLTKQVCARDATASVFLAVGRILITTTEK</sequence>
<evidence type="ECO:0000256" key="3">
    <source>
        <dbReference type="ARBA" id="ARBA00022771"/>
    </source>
</evidence>
<dbReference type="SUPFAM" id="SSF53098">
    <property type="entry name" value="Ribonuclease H-like"/>
    <property type="match status" value="1"/>
</dbReference>
<dbReference type="PANTHER" id="PTHR46481">
    <property type="entry name" value="ZINC FINGER BED DOMAIN-CONTAINING PROTEIN 4"/>
    <property type="match status" value="1"/>
</dbReference>
<dbReference type="GO" id="GO:0008270">
    <property type="term" value="F:zinc ion binding"/>
    <property type="evidence" value="ECO:0007669"/>
    <property type="project" value="UniProtKB-KW"/>
</dbReference>
<dbReference type="GO" id="GO:0005634">
    <property type="term" value="C:nucleus"/>
    <property type="evidence" value="ECO:0007669"/>
    <property type="project" value="UniProtKB-SubCell"/>
</dbReference>
<dbReference type="Proteomes" id="UP000271889">
    <property type="component" value="Unassembled WGS sequence"/>
</dbReference>
<reference evidence="6 7" key="1">
    <citation type="submission" date="2018-11" db="EMBL/GenBank/DDBJ databases">
        <authorList>
            <consortium name="Pathogen Informatics"/>
        </authorList>
    </citation>
    <scope>NUCLEOTIDE SEQUENCE [LARGE SCALE GENOMIC DNA]</scope>
</reference>
<keyword evidence="4" id="KW-0862">Zinc</keyword>
<name>A0A3P7N169_CYLGO</name>
<evidence type="ECO:0000313" key="7">
    <source>
        <dbReference type="Proteomes" id="UP000271889"/>
    </source>
</evidence>
<gene>
    <name evidence="6" type="ORF">CGOC_LOCUS13092</name>
</gene>
<evidence type="ECO:0000313" key="6">
    <source>
        <dbReference type="EMBL" id="VDN36015.1"/>
    </source>
</evidence>
<keyword evidence="7" id="KW-1185">Reference proteome</keyword>